<evidence type="ECO:0000313" key="1">
    <source>
        <dbReference type="EMBL" id="QSS62686.1"/>
    </source>
</evidence>
<proteinExistence type="predicted"/>
<dbReference type="EMBL" id="CP069112">
    <property type="protein sequence ID" value="QSS62686.1"/>
    <property type="molecule type" value="Genomic_DNA"/>
</dbReference>
<dbReference type="AlphaFoldDB" id="A0A8A1M853"/>
<reference evidence="1" key="1">
    <citation type="submission" date="2021-01" db="EMBL/GenBank/DDBJ databases">
        <title>Chromosome-level genome assembly of a human fungal pathogen reveals clustering of transcriptionally co-regulated genes.</title>
        <authorList>
            <person name="Voorhies M."/>
            <person name="Cohen S."/>
            <person name="Shea T.P."/>
            <person name="Petrus S."/>
            <person name="Munoz J.F."/>
            <person name="Poplawski S."/>
            <person name="Goldman W.E."/>
            <person name="Michael T."/>
            <person name="Cuomo C.A."/>
            <person name="Sil A."/>
            <person name="Beyhan S."/>
        </authorList>
    </citation>
    <scope>NUCLEOTIDE SEQUENCE</scope>
    <source>
        <strain evidence="1">WU24</strain>
    </source>
</reference>
<organism evidence="1 2">
    <name type="scientific">Ajellomyces capsulatus</name>
    <name type="common">Darling's disease fungus</name>
    <name type="synonym">Histoplasma capsulatum</name>
    <dbReference type="NCBI Taxonomy" id="5037"/>
    <lineage>
        <taxon>Eukaryota</taxon>
        <taxon>Fungi</taxon>
        <taxon>Dikarya</taxon>
        <taxon>Ascomycota</taxon>
        <taxon>Pezizomycotina</taxon>
        <taxon>Eurotiomycetes</taxon>
        <taxon>Eurotiomycetidae</taxon>
        <taxon>Onygenales</taxon>
        <taxon>Ajellomycetaceae</taxon>
        <taxon>Histoplasma</taxon>
    </lineage>
</organism>
<sequence>MLGLHHSFCVAWGGGDLVFRGEESNYLTNPRLGWVRYGRGRGRGPATLDGIWKGIWMIKMVEHTFVLGWASAEPQSLIRVFGRLFLAAKLCPRFQDLGEEGEWRRRRCGGRGRRYRSRYMNRYMDSYCTVSTLYGVQATMVPDQTESNISISIHILDMYTRNNVMAGDSASAIHLHRLAAYCI</sequence>
<protein>
    <submittedName>
        <fullName evidence="1">Uncharacterized protein</fullName>
    </submittedName>
</protein>
<dbReference type="Proteomes" id="UP000663671">
    <property type="component" value="Chromosome 7"/>
</dbReference>
<evidence type="ECO:0000313" key="2">
    <source>
        <dbReference type="Proteomes" id="UP000663671"/>
    </source>
</evidence>
<name>A0A8A1M853_AJECA</name>
<dbReference type="VEuPathDB" id="FungiDB:I7I51_02425"/>
<accession>A0A8A1M853</accession>
<gene>
    <name evidence="1" type="ORF">I7I51_02425</name>
</gene>